<dbReference type="OrthoDB" id="9782252at2"/>
<dbReference type="AlphaFoldDB" id="A0A085WK40"/>
<evidence type="ECO:0000313" key="1">
    <source>
        <dbReference type="EMBL" id="KFE68053.1"/>
    </source>
</evidence>
<comment type="caution">
    <text evidence="1">The sequence shown here is derived from an EMBL/GenBank/DDBJ whole genome shotgun (WGS) entry which is preliminary data.</text>
</comment>
<keyword evidence="2" id="KW-1185">Reference proteome</keyword>
<reference evidence="1 2" key="1">
    <citation type="submission" date="2014-04" db="EMBL/GenBank/DDBJ databases">
        <title>Genome assembly of Hyalangium minutum DSM 14724.</title>
        <authorList>
            <person name="Sharma G."/>
            <person name="Subramanian S."/>
        </authorList>
    </citation>
    <scope>NUCLEOTIDE SEQUENCE [LARGE SCALE GENOMIC DNA]</scope>
    <source>
        <strain evidence="1 2">DSM 14724</strain>
    </source>
</reference>
<dbReference type="RefSeq" id="WP_044188499.1">
    <property type="nucleotide sequence ID" value="NZ_JMCB01000006.1"/>
</dbReference>
<dbReference type="Gene3D" id="3.30.160.100">
    <property type="entry name" value="Ribosome hibernation promotion factor-like"/>
    <property type="match status" value="1"/>
</dbReference>
<dbReference type="EMBL" id="JMCB01000006">
    <property type="protein sequence ID" value="KFE68053.1"/>
    <property type="molecule type" value="Genomic_DNA"/>
</dbReference>
<dbReference type="InterPro" id="IPR036567">
    <property type="entry name" value="RHF-like"/>
</dbReference>
<sequence length="110" mass="13019">MNRPLQITFRGMDTSEAMAEYIRGEAEKLEQFCDRIVGCHVVVEQPHKHQRQGNRFHVRVDLHVPGKELFAGREHAERREHEDPYQAVNDAFEAVRHQLQHYTETQHAHR</sequence>
<dbReference type="NCBIfam" id="TIGR00741">
    <property type="entry name" value="yfiA"/>
    <property type="match status" value="1"/>
</dbReference>
<dbReference type="CDD" id="cd00552">
    <property type="entry name" value="RaiA"/>
    <property type="match status" value="1"/>
</dbReference>
<evidence type="ECO:0000313" key="2">
    <source>
        <dbReference type="Proteomes" id="UP000028725"/>
    </source>
</evidence>
<gene>
    <name evidence="1" type="ORF">DB31_7290</name>
</gene>
<protein>
    <submittedName>
        <fullName evidence="1">Sigma 54 modulation protein YhbH</fullName>
    </submittedName>
</protein>
<dbReference type="Proteomes" id="UP000028725">
    <property type="component" value="Unassembled WGS sequence"/>
</dbReference>
<name>A0A085WK40_9BACT</name>
<dbReference type="Pfam" id="PF02482">
    <property type="entry name" value="Ribosomal_S30AE"/>
    <property type="match status" value="1"/>
</dbReference>
<dbReference type="InterPro" id="IPR003489">
    <property type="entry name" value="RHF/RaiA"/>
</dbReference>
<organism evidence="1 2">
    <name type="scientific">Hyalangium minutum</name>
    <dbReference type="NCBI Taxonomy" id="394096"/>
    <lineage>
        <taxon>Bacteria</taxon>
        <taxon>Pseudomonadati</taxon>
        <taxon>Myxococcota</taxon>
        <taxon>Myxococcia</taxon>
        <taxon>Myxococcales</taxon>
        <taxon>Cystobacterineae</taxon>
        <taxon>Archangiaceae</taxon>
        <taxon>Hyalangium</taxon>
    </lineage>
</organism>
<dbReference type="STRING" id="394096.DB31_7290"/>
<proteinExistence type="predicted"/>
<dbReference type="SUPFAM" id="SSF69754">
    <property type="entry name" value="Ribosome binding protein Y (YfiA homologue)"/>
    <property type="match status" value="1"/>
</dbReference>
<accession>A0A085WK40</accession>